<sequence length="163" mass="18578">MDTSRSHIETIIESSTHKFILFDEPTVETISYFKDLMKKNSCINIVRCCEPNYDASLFEGVKIHELCFKDGNVPPKEIIERWLEILKQTFIENGKQKTTIGIHCIAGLGRTPLLVCIALIEDGMKPLQAVEFVRSKRKNAINSPQIKFLKEYKASKKAGCKIM</sequence>
<comment type="caution">
    <text evidence="4">The sequence shown here is derived from an EMBL/GenBank/DDBJ whole genome shotgun (WGS) entry which is preliminary data.</text>
</comment>
<proteinExistence type="predicted"/>
<accession>A0AAN7TTY7</accession>
<reference evidence="4 5" key="1">
    <citation type="submission" date="2023-11" db="EMBL/GenBank/DDBJ databases">
        <title>Dfirmibasis_genome.</title>
        <authorList>
            <person name="Edelbroek B."/>
            <person name="Kjellin J."/>
            <person name="Jerlstrom-Hultqvist J."/>
            <person name="Soderbom F."/>
        </authorList>
    </citation>
    <scope>NUCLEOTIDE SEQUENCE [LARGE SCALE GENOMIC DNA]</scope>
    <source>
        <strain evidence="4 5">TNS-C-14</strain>
    </source>
</reference>
<keyword evidence="1" id="KW-0378">Hydrolase</keyword>
<evidence type="ECO:0000313" key="4">
    <source>
        <dbReference type="EMBL" id="KAK5575168.1"/>
    </source>
</evidence>
<keyword evidence="5" id="KW-1185">Reference proteome</keyword>
<gene>
    <name evidence="4" type="ORF">RB653_010424</name>
</gene>
<dbReference type="AlphaFoldDB" id="A0AAN7TTY7"/>
<feature type="domain" description="Tyrosine specific protein phosphatases" evidence="3">
    <location>
        <begin position="80"/>
        <end position="148"/>
    </location>
</feature>
<dbReference type="PROSITE" id="PS00383">
    <property type="entry name" value="TYR_PHOSPHATASE_1"/>
    <property type="match status" value="1"/>
</dbReference>
<dbReference type="InterPro" id="IPR050561">
    <property type="entry name" value="PTP"/>
</dbReference>
<feature type="domain" description="Tyrosine-protein phosphatase" evidence="2">
    <location>
        <begin position="10"/>
        <end position="161"/>
    </location>
</feature>
<dbReference type="SUPFAM" id="SSF52799">
    <property type="entry name" value="(Phosphotyrosine protein) phosphatases II"/>
    <property type="match status" value="1"/>
</dbReference>
<dbReference type="Proteomes" id="UP001344447">
    <property type="component" value="Unassembled WGS sequence"/>
</dbReference>
<dbReference type="FunFam" id="3.90.190.10:FF:000318">
    <property type="entry name" value="Probable protein tyrosine phosphatase type IVA B"/>
    <property type="match status" value="1"/>
</dbReference>
<dbReference type="InterPro" id="IPR003595">
    <property type="entry name" value="Tyr_Pase_cat"/>
</dbReference>
<evidence type="ECO:0008006" key="6">
    <source>
        <dbReference type="Google" id="ProtNLM"/>
    </source>
</evidence>
<dbReference type="InterPro" id="IPR000387">
    <property type="entry name" value="Tyr_Pase_dom"/>
</dbReference>
<evidence type="ECO:0000259" key="2">
    <source>
        <dbReference type="PROSITE" id="PS50054"/>
    </source>
</evidence>
<evidence type="ECO:0000256" key="1">
    <source>
        <dbReference type="ARBA" id="ARBA00022801"/>
    </source>
</evidence>
<dbReference type="GO" id="GO:0004725">
    <property type="term" value="F:protein tyrosine phosphatase activity"/>
    <property type="evidence" value="ECO:0007669"/>
    <property type="project" value="InterPro"/>
</dbReference>
<dbReference type="SMART" id="SM00404">
    <property type="entry name" value="PTPc_motif"/>
    <property type="match status" value="1"/>
</dbReference>
<dbReference type="PROSITE" id="PS50054">
    <property type="entry name" value="TYR_PHOSPHATASE_DUAL"/>
    <property type="match status" value="1"/>
</dbReference>
<dbReference type="Pfam" id="PF00102">
    <property type="entry name" value="Y_phosphatase"/>
    <property type="match status" value="1"/>
</dbReference>
<organism evidence="4 5">
    <name type="scientific">Dictyostelium firmibasis</name>
    <dbReference type="NCBI Taxonomy" id="79012"/>
    <lineage>
        <taxon>Eukaryota</taxon>
        <taxon>Amoebozoa</taxon>
        <taxon>Evosea</taxon>
        <taxon>Eumycetozoa</taxon>
        <taxon>Dictyostelia</taxon>
        <taxon>Dictyosteliales</taxon>
        <taxon>Dictyosteliaceae</taxon>
        <taxon>Dictyostelium</taxon>
    </lineage>
</organism>
<dbReference type="CDD" id="cd14500">
    <property type="entry name" value="PTP-IVa"/>
    <property type="match status" value="1"/>
</dbReference>
<dbReference type="InterPro" id="IPR029021">
    <property type="entry name" value="Prot-tyrosine_phosphatase-like"/>
</dbReference>
<evidence type="ECO:0000313" key="5">
    <source>
        <dbReference type="Proteomes" id="UP001344447"/>
    </source>
</evidence>
<dbReference type="PANTHER" id="PTHR23339">
    <property type="entry name" value="TYROSINE SPECIFIC PROTEIN PHOSPHATASE AND DUAL SPECIFICITY PROTEIN PHOSPHATASE"/>
    <property type="match status" value="1"/>
</dbReference>
<dbReference type="EMBL" id="JAVFKY010000006">
    <property type="protein sequence ID" value="KAK5575168.1"/>
    <property type="molecule type" value="Genomic_DNA"/>
</dbReference>
<dbReference type="Gene3D" id="3.90.190.10">
    <property type="entry name" value="Protein tyrosine phosphatase superfamily"/>
    <property type="match status" value="1"/>
</dbReference>
<protein>
    <recommendedName>
        <fullName evidence="6">Protein tyrosine phosphatase</fullName>
    </recommendedName>
</protein>
<dbReference type="InterPro" id="IPR016130">
    <property type="entry name" value="Tyr_Pase_AS"/>
</dbReference>
<evidence type="ECO:0000259" key="3">
    <source>
        <dbReference type="PROSITE" id="PS50056"/>
    </source>
</evidence>
<dbReference type="InterPro" id="IPR020422">
    <property type="entry name" value="TYR_PHOSPHATASE_DUAL_dom"/>
</dbReference>
<dbReference type="InterPro" id="IPR000242">
    <property type="entry name" value="PTP_cat"/>
</dbReference>
<name>A0AAN7TTY7_9MYCE</name>
<dbReference type="PROSITE" id="PS50056">
    <property type="entry name" value="TYR_PHOSPHATASE_2"/>
    <property type="match status" value="1"/>
</dbReference>